<gene>
    <name evidence="5" type="ORF">D7I46_08975</name>
</gene>
<dbReference type="InterPro" id="IPR027417">
    <property type="entry name" value="P-loop_NTPase"/>
</dbReference>
<feature type="domain" description="ABC transporter" evidence="4">
    <location>
        <begin position="3"/>
        <end position="229"/>
    </location>
</feature>
<name>A0A387BJU5_9LACT</name>
<keyword evidence="2" id="KW-0547">Nucleotide-binding</keyword>
<dbReference type="AlphaFoldDB" id="A0A387BJU5"/>
<dbReference type="Pfam" id="PF00005">
    <property type="entry name" value="ABC_tran"/>
    <property type="match status" value="1"/>
</dbReference>
<dbReference type="CDD" id="cd03230">
    <property type="entry name" value="ABC_DR_subfamily_A"/>
    <property type="match status" value="1"/>
</dbReference>
<dbReference type="InterPro" id="IPR051782">
    <property type="entry name" value="ABC_Transporter_VariousFunc"/>
</dbReference>
<dbReference type="Proteomes" id="UP000269374">
    <property type="component" value="Chromosome"/>
</dbReference>
<organism evidence="5 6">
    <name type="scientific">Lactococcus allomyrinae</name>
    <dbReference type="NCBI Taxonomy" id="2419773"/>
    <lineage>
        <taxon>Bacteria</taxon>
        <taxon>Bacillati</taxon>
        <taxon>Bacillota</taxon>
        <taxon>Bacilli</taxon>
        <taxon>Lactobacillales</taxon>
        <taxon>Streptococcaceae</taxon>
        <taxon>Lactococcus</taxon>
    </lineage>
</organism>
<protein>
    <submittedName>
        <fullName evidence="5">ABC transporter ATP-binding protein</fullName>
    </submittedName>
</protein>
<evidence type="ECO:0000313" key="5">
    <source>
        <dbReference type="EMBL" id="AYG01220.1"/>
    </source>
</evidence>
<evidence type="ECO:0000259" key="4">
    <source>
        <dbReference type="PROSITE" id="PS50893"/>
    </source>
</evidence>
<reference evidence="5 6" key="1">
    <citation type="submission" date="2018-09" db="EMBL/GenBank/DDBJ databases">
        <title>Genome sequencing of strain 1JSPR-7.</title>
        <authorList>
            <person name="Heo J."/>
            <person name="Kim S.-J."/>
            <person name="Kwon S.-W."/>
        </authorList>
    </citation>
    <scope>NUCLEOTIDE SEQUENCE [LARGE SCALE GENOMIC DNA]</scope>
    <source>
        <strain evidence="5 6">1JSPR-7</strain>
    </source>
</reference>
<sequence>MRIDAERITFAYGDRRVLRDLSVTFEAGKVYGIVGKNGAGKTTFFKVLTNIITNYQGTVKIDDVDVKVNPEVLAKVGILLDDIELYKSYTGWFNLRYFGGLRGNFDEEKVRQLAAKLGIDDALGKRVSSYSLGMGKKLILLISLMNDAEILIFDEPFRGIDAASVAWFRETLLNLKKEGKLILISSHVQEDIEMLCDVVYGLSDGKFTDSFDLNDKNQVLTYRVVVSDVSVLTEILSARGLVCQVEHQLVSFDATVEKFQEIFQESVGKGLIFDEIKKDSKFVEFVK</sequence>
<evidence type="ECO:0000256" key="3">
    <source>
        <dbReference type="ARBA" id="ARBA00022840"/>
    </source>
</evidence>
<keyword evidence="3 5" id="KW-0067">ATP-binding</keyword>
<dbReference type="InterPro" id="IPR003439">
    <property type="entry name" value="ABC_transporter-like_ATP-bd"/>
</dbReference>
<dbReference type="OrthoDB" id="9804819at2"/>
<accession>A0A387BJU5</accession>
<dbReference type="Gene3D" id="3.40.50.300">
    <property type="entry name" value="P-loop containing nucleotide triphosphate hydrolases"/>
    <property type="match status" value="1"/>
</dbReference>
<dbReference type="InterPro" id="IPR003593">
    <property type="entry name" value="AAA+_ATPase"/>
</dbReference>
<dbReference type="PANTHER" id="PTHR42939">
    <property type="entry name" value="ABC TRANSPORTER ATP-BINDING PROTEIN ALBC-RELATED"/>
    <property type="match status" value="1"/>
</dbReference>
<dbReference type="KEGG" id="lact:D7I46_08975"/>
<dbReference type="PROSITE" id="PS50893">
    <property type="entry name" value="ABC_TRANSPORTER_2"/>
    <property type="match status" value="1"/>
</dbReference>
<dbReference type="EMBL" id="CP032627">
    <property type="protein sequence ID" value="AYG01220.1"/>
    <property type="molecule type" value="Genomic_DNA"/>
</dbReference>
<proteinExistence type="predicted"/>
<dbReference type="GO" id="GO:0005524">
    <property type="term" value="F:ATP binding"/>
    <property type="evidence" value="ECO:0007669"/>
    <property type="project" value="UniProtKB-KW"/>
</dbReference>
<dbReference type="PANTHER" id="PTHR42939:SF1">
    <property type="entry name" value="ABC TRANSPORTER ATP-BINDING PROTEIN ALBC-RELATED"/>
    <property type="match status" value="1"/>
</dbReference>
<keyword evidence="6" id="KW-1185">Reference proteome</keyword>
<dbReference type="SUPFAM" id="SSF52540">
    <property type="entry name" value="P-loop containing nucleoside triphosphate hydrolases"/>
    <property type="match status" value="1"/>
</dbReference>
<dbReference type="RefSeq" id="WP_120772594.1">
    <property type="nucleotide sequence ID" value="NZ_CP032627.1"/>
</dbReference>
<evidence type="ECO:0000256" key="2">
    <source>
        <dbReference type="ARBA" id="ARBA00022741"/>
    </source>
</evidence>
<evidence type="ECO:0000313" key="6">
    <source>
        <dbReference type="Proteomes" id="UP000269374"/>
    </source>
</evidence>
<keyword evidence="1" id="KW-0813">Transport</keyword>
<dbReference type="GO" id="GO:0016887">
    <property type="term" value="F:ATP hydrolysis activity"/>
    <property type="evidence" value="ECO:0007669"/>
    <property type="project" value="InterPro"/>
</dbReference>
<dbReference type="SMART" id="SM00382">
    <property type="entry name" value="AAA"/>
    <property type="match status" value="1"/>
</dbReference>
<evidence type="ECO:0000256" key="1">
    <source>
        <dbReference type="ARBA" id="ARBA00022448"/>
    </source>
</evidence>